<sequence>MEHIRVAYGSHTVLKDFSLTVEPGEIVGIVGPSGCGKTTAIRALCGFLNPEMGEITVNGRKVFSKKERVNVPPENRKIGIVFQDYAVWPHMSVYDNVAYPLKKRKVPKAEIAKRVGYALEQSHMTGYENYMPSQLSGGQQQRVAIARALTSSDDIIVMDEPITNLDAKLREEMLVEIRLMQSRLNTTIIYITHDQEAAMQLCDRIVIMQKDGSICQIGTDEDMIKNPANRFVFSFIGVSNFIPVAEKSGSWCLDIGEGIPYSAVRPQGILPGVKNVMGIRPMDIIFDDESPVRGTIEQSVFLGSLFNYFVRVGDQELRVQRSTLDSLDGREYAEGQEVGLRFLNEKYYDAEEESV</sequence>
<dbReference type="GO" id="GO:0005524">
    <property type="term" value="F:ATP binding"/>
    <property type="evidence" value="ECO:0007669"/>
    <property type="project" value="UniProtKB-KW"/>
</dbReference>
<dbReference type="Gene3D" id="3.40.50.300">
    <property type="entry name" value="P-loop containing nucleotide triphosphate hydrolases"/>
    <property type="match status" value="1"/>
</dbReference>
<dbReference type="Proteomes" id="UP000004756">
    <property type="component" value="Unassembled WGS sequence"/>
</dbReference>
<dbReference type="GO" id="GO:0043190">
    <property type="term" value="C:ATP-binding cassette (ABC) transporter complex"/>
    <property type="evidence" value="ECO:0007669"/>
    <property type="project" value="InterPro"/>
</dbReference>
<dbReference type="GO" id="GO:0016887">
    <property type="term" value="F:ATP hydrolysis activity"/>
    <property type="evidence" value="ECO:0007669"/>
    <property type="project" value="InterPro"/>
</dbReference>
<dbReference type="InterPro" id="IPR013611">
    <property type="entry name" value="Transp-assoc_OB_typ2"/>
</dbReference>
<dbReference type="GO" id="GO:0015418">
    <property type="term" value="F:ABC-type quaternary ammonium compound transporting activity"/>
    <property type="evidence" value="ECO:0007669"/>
    <property type="project" value="UniProtKB-EC"/>
</dbReference>
<dbReference type="Pfam" id="PF00005">
    <property type="entry name" value="ABC_tran"/>
    <property type="match status" value="1"/>
</dbReference>
<evidence type="ECO:0000256" key="3">
    <source>
        <dbReference type="ARBA" id="ARBA00022840"/>
    </source>
</evidence>
<dbReference type="SMART" id="SM00382">
    <property type="entry name" value="AAA"/>
    <property type="match status" value="1"/>
</dbReference>
<dbReference type="AlphaFoldDB" id="C0CWK1"/>
<proteinExistence type="predicted"/>
<dbReference type="InterPro" id="IPR050093">
    <property type="entry name" value="ABC_SmlMolc_Importer"/>
</dbReference>
<dbReference type="PANTHER" id="PTHR42781">
    <property type="entry name" value="SPERMIDINE/PUTRESCINE IMPORT ATP-BINDING PROTEIN POTA"/>
    <property type="match status" value="1"/>
</dbReference>
<dbReference type="InterPro" id="IPR003439">
    <property type="entry name" value="ABC_transporter-like_ATP-bd"/>
</dbReference>
<comment type="caution">
    <text evidence="6">The sequence shown here is derived from an EMBL/GenBank/DDBJ whole genome shotgun (WGS) entry which is preliminary data.</text>
</comment>
<dbReference type="SUPFAM" id="SSF50331">
    <property type="entry name" value="MOP-like"/>
    <property type="match status" value="1"/>
</dbReference>
<dbReference type="HOGENOM" id="CLU_000604_1_1_9"/>
<accession>C0CWK1</accession>
<evidence type="ECO:0000256" key="2">
    <source>
        <dbReference type="ARBA" id="ARBA00022741"/>
    </source>
</evidence>
<dbReference type="InterPro" id="IPR003593">
    <property type="entry name" value="AAA+_ATPase"/>
</dbReference>
<dbReference type="PANTHER" id="PTHR42781:SF4">
    <property type="entry name" value="SPERMIDINE_PUTRESCINE IMPORT ATP-BINDING PROTEIN POTA"/>
    <property type="match status" value="1"/>
</dbReference>
<name>C0CWK1_9FIRM</name>
<dbReference type="SUPFAM" id="SSF52540">
    <property type="entry name" value="P-loop containing nucleoside triphosphate hydrolases"/>
    <property type="match status" value="1"/>
</dbReference>
<dbReference type="EMBL" id="ACCJ01000059">
    <property type="protein sequence ID" value="EEG56521.1"/>
    <property type="molecule type" value="Genomic_DNA"/>
</dbReference>
<evidence type="ECO:0000256" key="1">
    <source>
        <dbReference type="ARBA" id="ARBA00022448"/>
    </source>
</evidence>
<evidence type="ECO:0000259" key="5">
    <source>
        <dbReference type="PROSITE" id="PS50893"/>
    </source>
</evidence>
<dbReference type="InterPro" id="IPR017871">
    <property type="entry name" value="ABC_transporter-like_CS"/>
</dbReference>
<keyword evidence="7" id="KW-1185">Reference proteome</keyword>
<dbReference type="InterPro" id="IPR008995">
    <property type="entry name" value="Mo/tungstate-bd_C_term_dom"/>
</dbReference>
<protein>
    <recommendedName>
        <fullName evidence="4">ABC-type quaternary amine transporter</fullName>
        <ecNumber evidence="4">7.6.2.9</ecNumber>
    </recommendedName>
</protein>
<dbReference type="FunFam" id="3.40.50.300:FF:000425">
    <property type="entry name" value="Probable ABC transporter, ATP-binding subunit"/>
    <property type="match status" value="1"/>
</dbReference>
<keyword evidence="1" id="KW-0813">Transport</keyword>
<keyword evidence="2" id="KW-0547">Nucleotide-binding</keyword>
<keyword evidence="3 6" id="KW-0067">ATP-binding</keyword>
<gene>
    <name evidence="6" type="ORF">CLOSTASPAR_01367</name>
</gene>
<feature type="domain" description="ABC transporter" evidence="5">
    <location>
        <begin position="1"/>
        <end position="236"/>
    </location>
</feature>
<reference evidence="6 7" key="1">
    <citation type="submission" date="2009-02" db="EMBL/GenBank/DDBJ databases">
        <title>Draft genome sequence of Clostridium asparagiforme (DSM 15981).</title>
        <authorList>
            <person name="Sudarsanam P."/>
            <person name="Ley R."/>
            <person name="Guruge J."/>
            <person name="Turnbaugh P.J."/>
            <person name="Mahowald M."/>
            <person name="Liep D."/>
            <person name="Gordon J."/>
        </authorList>
    </citation>
    <scope>NUCLEOTIDE SEQUENCE [LARGE SCALE GENOMIC DNA]</scope>
    <source>
        <strain evidence="6 7">DSM 15981</strain>
    </source>
</reference>
<evidence type="ECO:0000313" key="7">
    <source>
        <dbReference type="Proteomes" id="UP000004756"/>
    </source>
</evidence>
<evidence type="ECO:0000313" key="6">
    <source>
        <dbReference type="EMBL" id="EEG56521.1"/>
    </source>
</evidence>
<evidence type="ECO:0000256" key="4">
    <source>
        <dbReference type="ARBA" id="ARBA00066388"/>
    </source>
</evidence>
<dbReference type="InterPro" id="IPR027417">
    <property type="entry name" value="P-loop_NTPase"/>
</dbReference>
<organism evidence="6 7">
    <name type="scientific">[Clostridium] asparagiforme DSM 15981</name>
    <dbReference type="NCBI Taxonomy" id="518636"/>
    <lineage>
        <taxon>Bacteria</taxon>
        <taxon>Bacillati</taxon>
        <taxon>Bacillota</taxon>
        <taxon>Clostridia</taxon>
        <taxon>Lachnospirales</taxon>
        <taxon>Lachnospiraceae</taxon>
        <taxon>Enterocloster</taxon>
    </lineage>
</organism>
<dbReference type="Pfam" id="PF08402">
    <property type="entry name" value="TOBE_2"/>
    <property type="match status" value="1"/>
</dbReference>
<dbReference type="EC" id="7.6.2.9" evidence="4"/>
<dbReference type="PROSITE" id="PS00211">
    <property type="entry name" value="ABC_TRANSPORTER_1"/>
    <property type="match status" value="1"/>
</dbReference>
<dbReference type="PROSITE" id="PS50893">
    <property type="entry name" value="ABC_TRANSPORTER_2"/>
    <property type="match status" value="1"/>
</dbReference>